<keyword evidence="9" id="KW-1185">Reference proteome</keyword>
<dbReference type="OrthoDB" id="9766690at2"/>
<dbReference type="PRINTS" id="PR00173">
    <property type="entry name" value="EDTRNSPORT"/>
</dbReference>
<dbReference type="EMBL" id="WTYH01000001">
    <property type="protein sequence ID" value="MXO94437.1"/>
    <property type="molecule type" value="Genomic_DNA"/>
</dbReference>
<keyword evidence="3" id="KW-1003">Cell membrane</keyword>
<keyword evidence="2" id="KW-0813">Transport</keyword>
<dbReference type="SUPFAM" id="SSF118215">
    <property type="entry name" value="Proton glutamate symport protein"/>
    <property type="match status" value="1"/>
</dbReference>
<dbReference type="GO" id="GO:0005886">
    <property type="term" value="C:plasma membrane"/>
    <property type="evidence" value="ECO:0007669"/>
    <property type="project" value="UniProtKB-SubCell"/>
</dbReference>
<dbReference type="InterPro" id="IPR036458">
    <property type="entry name" value="Na:dicarbo_symporter_sf"/>
</dbReference>
<keyword evidence="4 7" id="KW-0812">Transmembrane</keyword>
<dbReference type="Proteomes" id="UP000460626">
    <property type="component" value="Unassembled WGS sequence"/>
</dbReference>
<reference evidence="8 9" key="1">
    <citation type="submission" date="2019-12" db="EMBL/GenBank/DDBJ databases">
        <title>Genomic-based taxomic classification of the family Erythrobacteraceae.</title>
        <authorList>
            <person name="Xu L."/>
        </authorList>
    </citation>
    <scope>NUCLEOTIDE SEQUENCE [LARGE SCALE GENOMIC DNA]</scope>
    <source>
        <strain evidence="8 9">RC4-10-4</strain>
    </source>
</reference>
<evidence type="ECO:0000313" key="8">
    <source>
        <dbReference type="EMBL" id="MXO94437.1"/>
    </source>
</evidence>
<dbReference type="InterPro" id="IPR001991">
    <property type="entry name" value="Na-dicarboxylate_symporter"/>
</dbReference>
<feature type="transmembrane region" description="Helical" evidence="7">
    <location>
        <begin position="243"/>
        <end position="265"/>
    </location>
</feature>
<evidence type="ECO:0000256" key="2">
    <source>
        <dbReference type="ARBA" id="ARBA00022448"/>
    </source>
</evidence>
<name>A0A845A686_9SPHN</name>
<proteinExistence type="predicted"/>
<feature type="transmembrane region" description="Helical" evidence="7">
    <location>
        <begin position="208"/>
        <end position="231"/>
    </location>
</feature>
<keyword evidence="5 7" id="KW-1133">Transmembrane helix</keyword>
<organism evidence="8 9">
    <name type="scientific">Aurantiacibacter arachoides</name>
    <dbReference type="NCBI Taxonomy" id="1850444"/>
    <lineage>
        <taxon>Bacteria</taxon>
        <taxon>Pseudomonadati</taxon>
        <taxon>Pseudomonadota</taxon>
        <taxon>Alphaproteobacteria</taxon>
        <taxon>Sphingomonadales</taxon>
        <taxon>Erythrobacteraceae</taxon>
        <taxon>Aurantiacibacter</taxon>
    </lineage>
</organism>
<dbReference type="GO" id="GO:0015293">
    <property type="term" value="F:symporter activity"/>
    <property type="evidence" value="ECO:0007669"/>
    <property type="project" value="UniProtKB-KW"/>
</dbReference>
<evidence type="ECO:0000256" key="3">
    <source>
        <dbReference type="ARBA" id="ARBA00022475"/>
    </source>
</evidence>
<evidence type="ECO:0000256" key="5">
    <source>
        <dbReference type="ARBA" id="ARBA00022989"/>
    </source>
</evidence>
<evidence type="ECO:0000256" key="1">
    <source>
        <dbReference type="ARBA" id="ARBA00004651"/>
    </source>
</evidence>
<dbReference type="PANTHER" id="PTHR42865:SF7">
    <property type="entry name" value="PROTON_GLUTAMATE-ASPARTATE SYMPORTER"/>
    <property type="match status" value="1"/>
</dbReference>
<evidence type="ECO:0000256" key="4">
    <source>
        <dbReference type="ARBA" id="ARBA00022692"/>
    </source>
</evidence>
<dbReference type="PANTHER" id="PTHR42865">
    <property type="entry name" value="PROTON/GLUTAMATE-ASPARTATE SYMPORTER"/>
    <property type="match status" value="1"/>
</dbReference>
<feature type="transmembrane region" description="Helical" evidence="7">
    <location>
        <begin position="60"/>
        <end position="79"/>
    </location>
</feature>
<keyword evidence="6 7" id="KW-0472">Membrane</keyword>
<feature type="transmembrane region" description="Helical" evidence="7">
    <location>
        <begin position="377"/>
        <end position="401"/>
    </location>
</feature>
<feature type="transmembrane region" description="Helical" evidence="7">
    <location>
        <begin position="333"/>
        <end position="357"/>
    </location>
</feature>
<dbReference type="Gene3D" id="1.10.3860.10">
    <property type="entry name" value="Sodium:dicarboxylate symporter"/>
    <property type="match status" value="1"/>
</dbReference>
<dbReference type="Pfam" id="PF00375">
    <property type="entry name" value="SDF"/>
    <property type="match status" value="1"/>
</dbReference>
<evidence type="ECO:0000313" key="9">
    <source>
        <dbReference type="Proteomes" id="UP000460626"/>
    </source>
</evidence>
<comment type="subcellular location">
    <subcellularLocation>
        <location evidence="1">Cell membrane</location>
        <topology evidence="1">Multi-pass membrane protein</topology>
    </subcellularLocation>
</comment>
<sequence>MTDLAEPTAPMRRTFPLAAQILAGLAVGAAAGLGLAAAGRSEGMDQIVGVIGLGGKLWLRALQMTILPLVFGLLATLFLRSSGIGSGDGSGAGGRTARRALGAIGLLYLLAVPVGVVLAELLLGAFPVTEAMARAMRSLAGGGVAPDPVPWAEAVLAIIPANVVEAMAGPTLVPVLFFALVFGAALAKLPDGEGRRALSALLTGLTDAMFVIVGWVIRIAPLGVALLVLPTTYEHGADIFAGLAHWIALMVAAQLTVLGLLYLLVATAGRVPLPRFARAMLPTQVVAVGTQSSTGCMPLTIESCRAMGLSERAIGATVPLAATTLRMSAPMTYVFVAMYAAQVYGSATPSVLLLLGIGLLGGLLEIGSAGIPSAATFVARLVPLAAIVGFPIEFAAVLLVVEVIPDVFKTLNHVTAHAVATALVDRPFRTGAPDDGPLT</sequence>
<comment type="caution">
    <text evidence="8">The sequence shown here is derived from an EMBL/GenBank/DDBJ whole genome shotgun (WGS) entry which is preliminary data.</text>
</comment>
<dbReference type="PROSITE" id="PS51318">
    <property type="entry name" value="TAT"/>
    <property type="match status" value="1"/>
</dbReference>
<gene>
    <name evidence="8" type="ORF">GRI62_12605</name>
</gene>
<dbReference type="InterPro" id="IPR006311">
    <property type="entry name" value="TAT_signal"/>
</dbReference>
<accession>A0A845A686</accession>
<protein>
    <submittedName>
        <fullName evidence="8">Cation:dicarboxylase symporter family transporter</fullName>
    </submittedName>
</protein>
<feature type="transmembrane region" description="Helical" evidence="7">
    <location>
        <begin position="100"/>
        <end position="126"/>
    </location>
</feature>
<evidence type="ECO:0000256" key="6">
    <source>
        <dbReference type="ARBA" id="ARBA00023136"/>
    </source>
</evidence>
<dbReference type="RefSeq" id="WP_131451077.1">
    <property type="nucleotide sequence ID" value="NZ_BMJK01000001.1"/>
</dbReference>
<feature type="transmembrane region" description="Helical" evidence="7">
    <location>
        <begin position="167"/>
        <end position="187"/>
    </location>
</feature>
<evidence type="ECO:0000256" key="7">
    <source>
        <dbReference type="SAM" id="Phobius"/>
    </source>
</evidence>
<dbReference type="AlphaFoldDB" id="A0A845A686"/>